<comment type="caution">
    <text evidence="1">The sequence shown here is derived from an EMBL/GenBank/DDBJ whole genome shotgun (WGS) entry which is preliminary data.</text>
</comment>
<protein>
    <submittedName>
        <fullName evidence="1">Transmembrane protein</fullName>
    </submittedName>
</protein>
<keyword evidence="2" id="KW-1185">Reference proteome</keyword>
<accession>A0ACC1Y5D1</accession>
<sequence>MATSNSREERRRKIVDRGSDRLALITGKIPNLSSSSPSSPVSTPPYRSLNQSSSSRDYRDKPPSILSNQIHGAKFIILYDILVFFIGAAAGNAGALAASISTLLKNESSDNASKENTFDTGKQVEPEVYKSESNREVIQPYTMDNSTKSEPLPEKSTVAKTSNAAEVLQKPSKNELNHFSCKQINFCIIASQGTRSFCALVIALFVVLSYTDDALLGMNIVSSEIVEALRPLYILLLTDITIVLKKLFLEQRKQFEVADKEKVEPQEDGDNWTQAIQLMERGLVVYQSMRAIFIDFSIYTVVVVCGLSFV</sequence>
<evidence type="ECO:0000313" key="1">
    <source>
        <dbReference type="EMBL" id="KAJ4718154.1"/>
    </source>
</evidence>
<organism evidence="1 2">
    <name type="scientific">Melia azedarach</name>
    <name type="common">Chinaberry tree</name>
    <dbReference type="NCBI Taxonomy" id="155640"/>
    <lineage>
        <taxon>Eukaryota</taxon>
        <taxon>Viridiplantae</taxon>
        <taxon>Streptophyta</taxon>
        <taxon>Embryophyta</taxon>
        <taxon>Tracheophyta</taxon>
        <taxon>Spermatophyta</taxon>
        <taxon>Magnoliopsida</taxon>
        <taxon>eudicotyledons</taxon>
        <taxon>Gunneridae</taxon>
        <taxon>Pentapetalae</taxon>
        <taxon>rosids</taxon>
        <taxon>malvids</taxon>
        <taxon>Sapindales</taxon>
        <taxon>Meliaceae</taxon>
        <taxon>Melia</taxon>
    </lineage>
</organism>
<dbReference type="EMBL" id="CM051398">
    <property type="protein sequence ID" value="KAJ4718154.1"/>
    <property type="molecule type" value="Genomic_DNA"/>
</dbReference>
<keyword evidence="1" id="KW-0472">Membrane</keyword>
<evidence type="ECO:0000313" key="2">
    <source>
        <dbReference type="Proteomes" id="UP001164539"/>
    </source>
</evidence>
<proteinExistence type="predicted"/>
<dbReference type="Proteomes" id="UP001164539">
    <property type="component" value="Chromosome 5"/>
</dbReference>
<keyword evidence="1" id="KW-0812">Transmembrane</keyword>
<gene>
    <name evidence="1" type="ORF">OWV82_009871</name>
</gene>
<reference evidence="1 2" key="1">
    <citation type="journal article" date="2023" name="Science">
        <title>Complex scaffold remodeling in plant triterpene biosynthesis.</title>
        <authorList>
            <person name="De La Pena R."/>
            <person name="Hodgson H."/>
            <person name="Liu J.C."/>
            <person name="Stephenson M.J."/>
            <person name="Martin A.C."/>
            <person name="Owen C."/>
            <person name="Harkess A."/>
            <person name="Leebens-Mack J."/>
            <person name="Jimenez L.E."/>
            <person name="Osbourn A."/>
            <person name="Sattely E.S."/>
        </authorList>
    </citation>
    <scope>NUCLEOTIDE SEQUENCE [LARGE SCALE GENOMIC DNA]</scope>
    <source>
        <strain evidence="2">cv. JPN11</strain>
        <tissue evidence="1">Leaf</tissue>
    </source>
</reference>
<name>A0ACC1Y5D1_MELAZ</name>